<dbReference type="Proteomes" id="UP000627155">
    <property type="component" value="Chromosome"/>
</dbReference>
<evidence type="ECO:0000313" key="4">
    <source>
        <dbReference type="Proteomes" id="UP000241209"/>
    </source>
</evidence>
<gene>
    <name evidence="2" type="ORF">BU072_07250</name>
    <name evidence="3" type="ORF">I6J37_08230</name>
</gene>
<evidence type="ECO:0000313" key="3">
    <source>
        <dbReference type="EMBL" id="QRO84209.1"/>
    </source>
</evidence>
<sequence>MEYYGQLGIIGLVLHVICVCLAFWALQGVRLEYIFKKNHVAQAQTFIIILSIILGTAVSRFILDILQYSLQLKLLF</sequence>
<proteinExistence type="predicted"/>
<dbReference type="InterPro" id="IPR009526">
    <property type="entry name" value="DUF1146"/>
</dbReference>
<evidence type="ECO:0000313" key="2">
    <source>
        <dbReference type="EMBL" id="PTI29634.1"/>
    </source>
</evidence>
<dbReference type="GeneID" id="64117033"/>
<reference evidence="3 5" key="3">
    <citation type="submission" date="2021-02" db="EMBL/GenBank/DDBJ databases">
        <title>FDA dAtabase for Regulatory Grade micrObial Sequences (FDA-ARGOS): Supporting development and validation of Infectious Disease Dx tests.</title>
        <authorList>
            <person name="Sproer C."/>
            <person name="Gronow S."/>
            <person name="Severitt S."/>
            <person name="Schroder I."/>
            <person name="Tallon L."/>
            <person name="Sadzewicz L."/>
            <person name="Zhao X."/>
            <person name="Boylan J."/>
            <person name="Ott S."/>
            <person name="Bowen H."/>
            <person name="Vavikolanu K."/>
            <person name="Mehta A."/>
            <person name="Aluvathingal J."/>
            <person name="Nadendla S."/>
            <person name="Lowell S."/>
            <person name="Myers T."/>
            <person name="Yan Y."/>
            <person name="Sichtig H."/>
        </authorList>
    </citation>
    <scope>NUCLEOTIDE SEQUENCE [LARGE SCALE GENOMIC DNA]</scope>
    <source>
        <strain evidence="3 5">FDAARGOS_1207</strain>
    </source>
</reference>
<name>A0A2T4PTG2_9STAP</name>
<dbReference type="OrthoDB" id="1651016at2"/>
<dbReference type="EMBL" id="CP069486">
    <property type="protein sequence ID" value="QRO84209.1"/>
    <property type="molecule type" value="Genomic_DNA"/>
</dbReference>
<dbReference type="Pfam" id="PF06612">
    <property type="entry name" value="DUF1146"/>
    <property type="match status" value="1"/>
</dbReference>
<keyword evidence="1" id="KW-0472">Membrane</keyword>
<evidence type="ECO:0000313" key="5">
    <source>
        <dbReference type="Proteomes" id="UP000627155"/>
    </source>
</evidence>
<keyword evidence="1" id="KW-0812">Transmembrane</keyword>
<feature type="transmembrane region" description="Helical" evidence="1">
    <location>
        <begin position="7"/>
        <end position="26"/>
    </location>
</feature>
<keyword evidence="1" id="KW-1133">Transmembrane helix</keyword>
<evidence type="ECO:0000256" key="1">
    <source>
        <dbReference type="SAM" id="Phobius"/>
    </source>
</evidence>
<accession>A0A2T4PTG2</accession>
<dbReference type="STRING" id="1167632.GCA_000286335_00241"/>
<keyword evidence="5" id="KW-1185">Reference proteome</keyword>
<dbReference type="EMBL" id="PZFK01000012">
    <property type="protein sequence ID" value="PTI29634.1"/>
    <property type="molecule type" value="Genomic_DNA"/>
</dbReference>
<dbReference type="AlphaFoldDB" id="A0A2T4PTG2"/>
<reference evidence="2 4" key="1">
    <citation type="journal article" date="2016" name="Front. Microbiol.">
        <title>Comprehensive Phylogenetic Analysis of Bovine Non-aureus Staphylococci Species Based on Whole-Genome Sequencing.</title>
        <authorList>
            <person name="Naushad S."/>
            <person name="Barkema H.W."/>
            <person name="Luby C."/>
            <person name="Condas L.A."/>
            <person name="Nobrega D.B."/>
            <person name="Carson D.A."/>
            <person name="De Buck J."/>
        </authorList>
    </citation>
    <scope>NUCLEOTIDE SEQUENCE [LARGE SCALE GENOMIC DNA]</scope>
    <source>
        <strain evidence="2 4">SNUC 2204</strain>
    </source>
</reference>
<reference evidence="2" key="2">
    <citation type="submission" date="2018-03" db="EMBL/GenBank/DDBJ databases">
        <authorList>
            <person name="Keele B.F."/>
        </authorList>
    </citation>
    <scope>NUCLEOTIDE SEQUENCE</scope>
    <source>
        <strain evidence="2">SNUC 2204</strain>
    </source>
</reference>
<dbReference type="Proteomes" id="UP000241209">
    <property type="component" value="Unassembled WGS sequence"/>
</dbReference>
<dbReference type="RefSeq" id="WP_016910967.1">
    <property type="nucleotide sequence ID" value="NZ_BMDF01000004.1"/>
</dbReference>
<protein>
    <submittedName>
        <fullName evidence="2">DUF1146 domain-containing protein</fullName>
    </submittedName>
</protein>
<dbReference type="NCBIfam" id="TIGR02327">
    <property type="entry name" value="int_mem_ywzB"/>
    <property type="match status" value="1"/>
</dbReference>
<feature type="transmembrane region" description="Helical" evidence="1">
    <location>
        <begin position="46"/>
        <end position="66"/>
    </location>
</feature>
<organism evidence="2 4">
    <name type="scientific">Mammaliicoccus vitulinus</name>
    <dbReference type="NCBI Taxonomy" id="71237"/>
    <lineage>
        <taxon>Bacteria</taxon>
        <taxon>Bacillati</taxon>
        <taxon>Bacillota</taxon>
        <taxon>Bacilli</taxon>
        <taxon>Bacillales</taxon>
        <taxon>Staphylococcaceae</taxon>
        <taxon>Mammaliicoccus</taxon>
    </lineage>
</organism>